<dbReference type="Proteomes" id="UP000766595">
    <property type="component" value="Unassembled WGS sequence"/>
</dbReference>
<dbReference type="SUPFAM" id="SSF52402">
    <property type="entry name" value="Adenine nucleotide alpha hydrolases-like"/>
    <property type="match status" value="1"/>
</dbReference>
<keyword evidence="4" id="KW-1185">Reference proteome</keyword>
<evidence type="ECO:0000313" key="3">
    <source>
        <dbReference type="EMBL" id="MBT9290623.1"/>
    </source>
</evidence>
<dbReference type="InterPro" id="IPR006015">
    <property type="entry name" value="Universal_stress_UspA"/>
</dbReference>
<dbReference type="CDD" id="cd00293">
    <property type="entry name" value="USP-like"/>
    <property type="match status" value="1"/>
</dbReference>
<dbReference type="Gene3D" id="3.40.50.620">
    <property type="entry name" value="HUPs"/>
    <property type="match status" value="1"/>
</dbReference>
<dbReference type="InterPro" id="IPR014729">
    <property type="entry name" value="Rossmann-like_a/b/a_fold"/>
</dbReference>
<comment type="caution">
    <text evidence="3">The sequence shown here is derived from an EMBL/GenBank/DDBJ whole genome shotgun (WGS) entry which is preliminary data.</text>
</comment>
<dbReference type="AlphaFoldDB" id="A0A947D422"/>
<reference evidence="3 4" key="1">
    <citation type="submission" date="2021-06" db="EMBL/GenBank/DDBJ databases">
        <authorList>
            <person name="Grouzdev D.S."/>
            <person name="Koziaeva V."/>
        </authorList>
    </citation>
    <scope>NUCLEOTIDE SEQUENCE [LARGE SCALE GENOMIC DNA]</scope>
    <source>
        <strain evidence="3 4">22</strain>
    </source>
</reference>
<proteinExistence type="inferred from homology"/>
<comment type="similarity">
    <text evidence="1">Belongs to the universal stress protein A family.</text>
</comment>
<name>A0A947D422_9HYPH</name>
<gene>
    <name evidence="3" type="ORF">KL771_14225</name>
</gene>
<sequence>MFRKILVPVDPGETEFAVHAIETAVGLARQSGGEVRLVAVTPVVGGYVTEFLPPDFEDQLEAQTRDKLAALIQASGQPASHASVTTRIGSVYHEVVDEAAEWKADLIVISSHRPSMATYLIGSNAAKIVRHAPCSVMVVRD</sequence>
<dbReference type="EMBL" id="JAHHZF010000006">
    <property type="protein sequence ID" value="MBT9290623.1"/>
    <property type="molecule type" value="Genomic_DNA"/>
</dbReference>
<dbReference type="PANTHER" id="PTHR46268:SF6">
    <property type="entry name" value="UNIVERSAL STRESS PROTEIN UP12"/>
    <property type="match status" value="1"/>
</dbReference>
<dbReference type="Pfam" id="PF00582">
    <property type="entry name" value="Usp"/>
    <property type="match status" value="1"/>
</dbReference>
<evidence type="ECO:0000259" key="2">
    <source>
        <dbReference type="Pfam" id="PF00582"/>
    </source>
</evidence>
<dbReference type="PRINTS" id="PR01438">
    <property type="entry name" value="UNVRSLSTRESS"/>
</dbReference>
<dbReference type="PANTHER" id="PTHR46268">
    <property type="entry name" value="STRESS RESPONSE PROTEIN NHAX"/>
    <property type="match status" value="1"/>
</dbReference>
<protein>
    <submittedName>
        <fullName evidence="3">Universal stress protein</fullName>
    </submittedName>
</protein>
<evidence type="ECO:0000313" key="4">
    <source>
        <dbReference type="Proteomes" id="UP000766595"/>
    </source>
</evidence>
<dbReference type="RefSeq" id="WP_261969209.1">
    <property type="nucleotide sequence ID" value="NZ_JAHHZF010000006.1"/>
</dbReference>
<accession>A0A947D422</accession>
<feature type="domain" description="UspA" evidence="2">
    <location>
        <begin position="1"/>
        <end position="140"/>
    </location>
</feature>
<evidence type="ECO:0000256" key="1">
    <source>
        <dbReference type="ARBA" id="ARBA00008791"/>
    </source>
</evidence>
<organism evidence="3 4">
    <name type="scientific">Prosthecodimorpha staleyi</name>
    <dbReference type="NCBI Taxonomy" id="2840188"/>
    <lineage>
        <taxon>Bacteria</taxon>
        <taxon>Pseudomonadati</taxon>
        <taxon>Pseudomonadota</taxon>
        <taxon>Alphaproteobacteria</taxon>
        <taxon>Hyphomicrobiales</taxon>
        <taxon>Ancalomicrobiaceae</taxon>
        <taxon>Prosthecodimorpha</taxon>
    </lineage>
</organism>
<dbReference type="InterPro" id="IPR006016">
    <property type="entry name" value="UspA"/>
</dbReference>